<feature type="compositionally biased region" description="Acidic residues" evidence="1">
    <location>
        <begin position="754"/>
        <end position="771"/>
    </location>
</feature>
<feature type="compositionally biased region" description="Low complexity" evidence="1">
    <location>
        <begin position="1366"/>
        <end position="1377"/>
    </location>
</feature>
<dbReference type="PANTHER" id="PTHR40644">
    <property type="entry name" value="UPF0653 PROTEIN C607.02C"/>
    <property type="match status" value="1"/>
</dbReference>
<feature type="compositionally biased region" description="Polar residues" evidence="1">
    <location>
        <begin position="30"/>
        <end position="40"/>
    </location>
</feature>
<dbReference type="Proteomes" id="UP000572817">
    <property type="component" value="Unassembled WGS sequence"/>
</dbReference>
<feature type="domain" description="Transcription factor tau subunit sfc3/Tfc3 C-terminal" evidence="3">
    <location>
        <begin position="2260"/>
        <end position="2698"/>
    </location>
</feature>
<feature type="compositionally biased region" description="Basic residues" evidence="1">
    <location>
        <begin position="997"/>
        <end position="1013"/>
    </location>
</feature>
<evidence type="ECO:0000259" key="3">
    <source>
        <dbReference type="Pfam" id="PF20222"/>
    </source>
</evidence>
<feature type="region of interest" description="Disordered" evidence="1">
    <location>
        <begin position="72"/>
        <end position="119"/>
    </location>
</feature>
<feature type="compositionally biased region" description="Basic residues" evidence="1">
    <location>
        <begin position="42"/>
        <end position="53"/>
    </location>
</feature>
<dbReference type="InterPro" id="IPR046488">
    <property type="entry name" value="Sfc3/Tfc3_C"/>
</dbReference>
<feature type="region of interest" description="Disordered" evidence="1">
    <location>
        <begin position="1212"/>
        <end position="1407"/>
    </location>
</feature>
<feature type="region of interest" description="Disordered" evidence="1">
    <location>
        <begin position="2176"/>
        <end position="2249"/>
    </location>
</feature>
<dbReference type="OrthoDB" id="5403573at2759"/>
<feature type="region of interest" description="Disordered" evidence="1">
    <location>
        <begin position="1063"/>
        <end position="1130"/>
    </location>
</feature>
<feature type="domain" description="B-block binding subunit of TFIIIC" evidence="2">
    <location>
        <begin position="551"/>
        <end position="619"/>
    </location>
</feature>
<feature type="compositionally biased region" description="Acidic residues" evidence="1">
    <location>
        <begin position="186"/>
        <end position="195"/>
    </location>
</feature>
<feature type="compositionally biased region" description="Low complexity" evidence="1">
    <location>
        <begin position="512"/>
        <end position="524"/>
    </location>
</feature>
<feature type="compositionally biased region" description="Acidic residues" evidence="1">
    <location>
        <begin position="1502"/>
        <end position="1512"/>
    </location>
</feature>
<dbReference type="Pfam" id="PF04182">
    <property type="entry name" value="B-block_TFIIIC"/>
    <property type="match status" value="1"/>
</dbReference>
<sequence>MPHKHKRKNRDDEEYDLPPSARAKPLSVRESGTLSDNFASKTKQRKDKKKTKRIAGYGADDTPKAFARLMQFSQTGKGFKGLDNGEPRGKKRKVNTDEKKVAQTQEPSKSAQEVPKILPGERMSDFAARVDQALPVSGLARKGKKIEGFKERQTKTEKRIQKMISQWRDEEEKIKEREQEERDLAEIEEDEEEAMREDKTAPIPTQGGGKKKGKRKGNVEDDPWAVLKAKREEPKGLNDVAQAPPTFKAIPKEKFKVKNGAKVQVADIPNAAGSLRRREELGEARKSIIENYRAMMAAKKHAGAPLHVRLHCAALDFVNLITHLAPTISGNFTESDVPRRTDHVARFWVLAAFLARGSSSVITARHIHKFEPRPHLHDLAFFPNFTPGGDGGGRRKMAKGFDDLIEFLLEEIALRGEQGASTSDFKNLVNKFYAEQDDDVRPDGRVGRGAESAQHADRRLQEKVWRWLTAHPDIYLNGGQNEQIPSLPDFEALEAQKKSNLPAGTSEDAGETGDAAAASASENATPKLFVSEERMWMAITGHGVDPKRIPRHEFIILSIIAAHGEKGVVQPEITRISGQDKRSVPKRTDNLAKHGYITKVHVLAKGTRTSLCTLKRYAKTQREKRAALPPIHARSTPDEIKAVIFQDGLLLYDRFFDILMDILQDCKIVTIEDCKRKLGITTKTWEMKSLWRSMRRLEGLGLVKKVKAQIKGYTASHKWYRCIKIVREPTQRDRMIFVTMSMKEAKKHKRETEAGYDEDAEGDLDPDEEHDEAGASQALVQQESDVQEIKRLPPQWDPDRPVINLLWDIIKTTGHSGSTTAIIRDQGLGTFYRRPIDSILGRISDIWHISQPPHLRHFAIIRDTGQSDKYLHYVYRTYGNFQLAVDVAEAAWEVVITQPVNQNAGKKPRAKNQKNVRETIHQEYGELNEWGFPEIHESCFEGRNGMATLKDAHKTVMANLKLLPSRGYIPKFVTGGFVRSQREASVDSDDDFPPASVKKKSALGDKPKRKYTRRSTNGPGPGGRKKSLLRPETSQGSNQHDGDITMEDVTTTFASTLDVTTEDTRAGSMGDQAEANSQTRPAKRPYKRRQSVKGKAAEEVELETERPKPGVYLNPPWGKKPRDPAIKGRPKKAKVIVIVLEALKGIPLDSPDFLAKVKDAKERSDAHLQVAGERNATGKAYPEHGVVPGAAPAHSQQSAQGEILPSTEQIANIGSSNNGFHASGPGPATTPMSAYEETPRQTISVEPPIFHILDESPAGLPISTKSAPQAHTQQMQPSSQASTPTPSMATIGATNGAVMAPASVPRKRGRPRKDPNAPPRPRKSAKKNSEDTASASASLGAGTQQLLPAYLSSQAPGTKLSGPDIASPSPATPTETTQPKKRGRKPKAQTPAGQTQRHQVRRININKGFHTKAHMLWIKEIPVMEDFMTRPMAHQNQPQTGRTAHKPKIPAANLAVQPVGTTSTDGIIHNSPPTEKRPSSSKVTGTKKPSTLSAPDRADPSDINDSETEEETGFPRRRTSGRKGSSANGTKAMASSRRYISKASEGADEVPVQESQAQEQPTEEPSVQDEEMDDVPPPQDNAQDEPPRTPEAEDANEPPSRPSQIPETLAERESQSVAGDTPETPAPFKKQKGKWLGGKKQGVKLSGGGILSFNRTKLLVDILEKCGGVFPGDFEIHRPFVGLWTKDYGAERQVDRDTIKRTIKNAIESQRVRRFAYSFKNKNGAMMTRNILTLPHIKQSDPLVLETQKKVIAAWPRVYTPPQMSMYEEEVGNSWYGDKYEKDTSVRVERANLPQWMRDMELRTAENQRKRDEEKARKLEREAKGVPRLSKPGRGRGGRGRGGAPKPLLTGRTGRRQRLAGLPRPVVDPDDDPWNPFQSKFFRPHDSEDEELVEPVTPGRTHSFGEMSGTFQVDNFVFHRPTHDSALLSDDDDSSMFGTPFSSRSGSPVPRTPSRRTRRSSASSTSTIDGVEIPGRLPTFQVNISSSRSRRGSVASDVSSASNASSVSTFRVLRPKSTEWTFRNSGPDTYDPTWDTQELTTLTDPDILFYPCTGTFSTEYRVVRNARFALWVQPRAQHQQDFEDSMPRSLVEMKDSIKMKGKERDHSRRGNQNLSKYERDLIVVRHWEDQYMRKSEDLGLVLKQPHFINHNFYGEHEEPETEWSLVGLKWDNPYSQSHTPFDPPSFDETDESDSPDGFVVETGRSRRKTAGAGARAPKRRRRTTVVDTADGTTAEPPRRRQRAARPPKAYLSRAPTQDPLCVISTADTKKLLYAMVVVQSLLGGLEGYTSWDQIRKIFSTHDRWDLTSFRNRWVWLKTRCADVVENLFDEFQQAYLLAYECGDVPAIDYDNVDAYDWPFIVKWTMQNISIKPPKEADPHADLPPTRKKLDGAFEVKELNEWAGPPKESMYNEGCLSTRRKELTQQYSFYLPLTHHPKPQQRSSAHPFSQKALDRAKTWVRATIVAPEEQFDRDSFGEKLKKLDNKLVTKATSELISTKYFRDEQKGRTKPGRNYGVDRTFPKAFERQLLPTQLLDALQFKENLDRAFSSGAPSYTISNAANDGHVLATITLAQSGLVKVTSVLPPVDHTIGKPFPRLTKWGFTEGHYKTVQMDRGRLTWRLDIMPTERYIYGNPLLKTRELSALPPPPLPAKGGDHDGFIPLWADLFNRTIEEWWRKVVTAIVHVVFGRPGIGLEGIRKALKDAMDEWEIELCVGWLVQVGAFEEMKLGLKDGEKARGWRLGEWWWCVLGERASEVPGA</sequence>
<dbReference type="Pfam" id="PF20222">
    <property type="entry name" value="DUF6581"/>
    <property type="match status" value="1"/>
</dbReference>
<evidence type="ECO:0000313" key="5">
    <source>
        <dbReference type="Proteomes" id="UP000572817"/>
    </source>
</evidence>
<organism evidence="4 5">
    <name type="scientific">Botryosphaeria dothidea</name>
    <dbReference type="NCBI Taxonomy" id="55169"/>
    <lineage>
        <taxon>Eukaryota</taxon>
        <taxon>Fungi</taxon>
        <taxon>Dikarya</taxon>
        <taxon>Ascomycota</taxon>
        <taxon>Pezizomycotina</taxon>
        <taxon>Dothideomycetes</taxon>
        <taxon>Dothideomycetes incertae sedis</taxon>
        <taxon>Botryosphaeriales</taxon>
        <taxon>Botryosphaeriaceae</taxon>
        <taxon>Botryosphaeria</taxon>
    </lineage>
</organism>
<accession>A0A8H4IWU9</accession>
<feature type="compositionally biased region" description="Basic and acidic residues" evidence="1">
    <location>
        <begin position="167"/>
        <end position="185"/>
    </location>
</feature>
<name>A0A8H4IWU9_9PEZI</name>
<feature type="compositionally biased region" description="Low complexity" evidence="1">
    <location>
        <begin position="1272"/>
        <end position="1290"/>
    </location>
</feature>
<evidence type="ECO:0000256" key="1">
    <source>
        <dbReference type="SAM" id="MobiDB-lite"/>
    </source>
</evidence>
<feature type="compositionally biased region" description="Basic and acidic residues" evidence="1">
    <location>
        <begin position="83"/>
        <end position="101"/>
    </location>
</feature>
<feature type="compositionally biased region" description="Low complexity" evidence="1">
    <location>
        <begin position="2225"/>
        <end position="2235"/>
    </location>
</feature>
<evidence type="ECO:0000259" key="2">
    <source>
        <dbReference type="Pfam" id="PF04182"/>
    </source>
</evidence>
<feature type="compositionally biased region" description="Polar residues" evidence="1">
    <location>
        <begin position="1480"/>
        <end position="1493"/>
    </location>
</feature>
<proteinExistence type="predicted"/>
<feature type="compositionally biased region" description="Polar residues" evidence="1">
    <location>
        <begin position="102"/>
        <end position="111"/>
    </location>
</feature>
<protein>
    <submittedName>
        <fullName evidence="4">B-block binding subunit of TFIIIC</fullName>
    </submittedName>
</protein>
<dbReference type="InterPro" id="IPR007309">
    <property type="entry name" value="TFIIIC_Bblock-bd"/>
</dbReference>
<feature type="compositionally biased region" description="Basic and acidic residues" evidence="1">
    <location>
        <begin position="145"/>
        <end position="160"/>
    </location>
</feature>
<feature type="region of interest" description="Disordered" evidence="1">
    <location>
        <begin position="983"/>
        <end position="1046"/>
    </location>
</feature>
<feature type="region of interest" description="Disordered" evidence="1">
    <location>
        <begin position="145"/>
        <end position="222"/>
    </location>
</feature>
<feature type="region of interest" description="Disordered" evidence="1">
    <location>
        <begin position="1799"/>
        <end position="1876"/>
    </location>
</feature>
<feature type="region of interest" description="Disordered" evidence="1">
    <location>
        <begin position="498"/>
        <end position="524"/>
    </location>
</feature>
<feature type="compositionally biased region" description="Basic residues" evidence="1">
    <location>
        <begin position="1081"/>
        <end position="1092"/>
    </location>
</feature>
<feature type="compositionally biased region" description="Polar residues" evidence="1">
    <location>
        <begin position="1553"/>
        <end position="1565"/>
    </location>
</feature>
<gene>
    <name evidence="4" type="ORF">GTA08_BOTSDO04388</name>
</gene>
<feature type="region of interest" description="Disordered" evidence="1">
    <location>
        <begin position="1929"/>
        <end position="1973"/>
    </location>
</feature>
<dbReference type="EMBL" id="WWBZ02000022">
    <property type="protein sequence ID" value="KAF4307789.1"/>
    <property type="molecule type" value="Genomic_DNA"/>
</dbReference>
<comment type="caution">
    <text evidence="4">The sequence shown here is derived from an EMBL/GenBank/DDBJ whole genome shotgun (WGS) entry which is preliminary data.</text>
</comment>
<feature type="compositionally biased region" description="Polar residues" evidence="1">
    <location>
        <begin position="1341"/>
        <end position="1356"/>
    </location>
</feature>
<dbReference type="PANTHER" id="PTHR40644:SF1">
    <property type="entry name" value="UPF0653 PROTEIN C607.02C"/>
    <property type="match status" value="1"/>
</dbReference>
<reference evidence="4" key="1">
    <citation type="submission" date="2020-04" db="EMBL/GenBank/DDBJ databases">
        <title>Genome Assembly and Annotation of Botryosphaeria dothidea sdau 11-99, a Latent Pathogen of Apple Fruit Ring Rot in China.</title>
        <authorList>
            <person name="Yu C."/>
            <person name="Diao Y."/>
            <person name="Lu Q."/>
            <person name="Zhao J."/>
            <person name="Cui S."/>
            <person name="Peng C."/>
            <person name="He B."/>
            <person name="Liu H."/>
        </authorList>
    </citation>
    <scope>NUCLEOTIDE SEQUENCE [LARGE SCALE GENOMIC DNA]</scope>
    <source>
        <strain evidence="4">Sdau11-99</strain>
    </source>
</reference>
<feature type="region of interest" description="Disordered" evidence="1">
    <location>
        <begin position="1431"/>
        <end position="1639"/>
    </location>
</feature>
<feature type="compositionally biased region" description="Basic and acidic residues" evidence="1">
    <location>
        <begin position="1799"/>
        <end position="1825"/>
    </location>
</feature>
<feature type="compositionally biased region" description="Basic and acidic residues" evidence="1">
    <location>
        <begin position="1095"/>
        <end position="1108"/>
    </location>
</feature>
<feature type="region of interest" description="Disordered" evidence="1">
    <location>
        <begin position="1"/>
        <end position="60"/>
    </location>
</feature>
<evidence type="ECO:0000313" key="4">
    <source>
        <dbReference type="EMBL" id="KAF4307789.1"/>
    </source>
</evidence>
<feature type="compositionally biased region" description="Acidic residues" evidence="1">
    <location>
        <begin position="2185"/>
        <end position="2194"/>
    </location>
</feature>
<keyword evidence="5" id="KW-1185">Reference proteome</keyword>
<feature type="region of interest" description="Disordered" evidence="1">
    <location>
        <begin position="748"/>
        <end position="785"/>
    </location>
</feature>